<dbReference type="RefSeq" id="WP_145360983.1">
    <property type="nucleotide sequence ID" value="NZ_CP036265.1"/>
</dbReference>
<accession>A0A517PF46</accession>
<organism evidence="3 4">
    <name type="scientific">Alienimonas californiensis</name>
    <dbReference type="NCBI Taxonomy" id="2527989"/>
    <lineage>
        <taxon>Bacteria</taxon>
        <taxon>Pseudomonadati</taxon>
        <taxon>Planctomycetota</taxon>
        <taxon>Planctomycetia</taxon>
        <taxon>Planctomycetales</taxon>
        <taxon>Planctomycetaceae</taxon>
        <taxon>Alienimonas</taxon>
    </lineage>
</organism>
<reference evidence="3 4" key="1">
    <citation type="submission" date="2019-02" db="EMBL/GenBank/DDBJ databases">
        <title>Deep-cultivation of Planctomycetes and their phenomic and genomic characterization uncovers novel biology.</title>
        <authorList>
            <person name="Wiegand S."/>
            <person name="Jogler M."/>
            <person name="Boedeker C."/>
            <person name="Pinto D."/>
            <person name="Vollmers J."/>
            <person name="Rivas-Marin E."/>
            <person name="Kohn T."/>
            <person name="Peeters S.H."/>
            <person name="Heuer A."/>
            <person name="Rast P."/>
            <person name="Oberbeckmann S."/>
            <person name="Bunk B."/>
            <person name="Jeske O."/>
            <person name="Meyerdierks A."/>
            <person name="Storesund J.E."/>
            <person name="Kallscheuer N."/>
            <person name="Luecker S."/>
            <person name="Lage O.M."/>
            <person name="Pohl T."/>
            <person name="Merkel B.J."/>
            <person name="Hornburger P."/>
            <person name="Mueller R.-W."/>
            <person name="Bruemmer F."/>
            <person name="Labrenz M."/>
            <person name="Spormann A.M."/>
            <person name="Op den Camp H."/>
            <person name="Overmann J."/>
            <person name="Amann R."/>
            <person name="Jetten M.S.M."/>
            <person name="Mascher T."/>
            <person name="Medema M.H."/>
            <person name="Devos D.P."/>
            <person name="Kaster A.-K."/>
            <person name="Ovreas L."/>
            <person name="Rohde M."/>
            <person name="Galperin M.Y."/>
            <person name="Jogler C."/>
        </authorList>
    </citation>
    <scope>NUCLEOTIDE SEQUENCE [LARGE SCALE GENOMIC DNA]</scope>
    <source>
        <strain evidence="3 4">CA12</strain>
    </source>
</reference>
<feature type="transmembrane region" description="Helical" evidence="1">
    <location>
        <begin position="15"/>
        <end position="36"/>
    </location>
</feature>
<dbReference type="Proteomes" id="UP000318741">
    <property type="component" value="Chromosome"/>
</dbReference>
<keyword evidence="4" id="KW-1185">Reference proteome</keyword>
<dbReference type="InterPro" id="IPR025565">
    <property type="entry name" value="DUF4328"/>
</dbReference>
<evidence type="ECO:0000256" key="1">
    <source>
        <dbReference type="SAM" id="Phobius"/>
    </source>
</evidence>
<proteinExistence type="predicted"/>
<keyword evidence="1" id="KW-0472">Membrane</keyword>
<feature type="transmembrane region" description="Helical" evidence="1">
    <location>
        <begin position="182"/>
        <end position="208"/>
    </location>
</feature>
<keyword evidence="1" id="KW-0812">Transmembrane</keyword>
<dbReference type="OrthoDB" id="4174975at2"/>
<evidence type="ECO:0000313" key="4">
    <source>
        <dbReference type="Proteomes" id="UP000318741"/>
    </source>
</evidence>
<dbReference type="AlphaFoldDB" id="A0A517PF46"/>
<feature type="transmembrane region" description="Helical" evidence="1">
    <location>
        <begin position="67"/>
        <end position="89"/>
    </location>
</feature>
<dbReference type="Pfam" id="PF14219">
    <property type="entry name" value="DUF4328"/>
    <property type="match status" value="1"/>
</dbReference>
<dbReference type="KEGG" id="acaf:CA12_41390"/>
<protein>
    <recommendedName>
        <fullName evidence="2">DUF4328 domain-containing protein</fullName>
    </recommendedName>
</protein>
<feature type="domain" description="DUF4328" evidence="2">
    <location>
        <begin position="55"/>
        <end position="212"/>
    </location>
</feature>
<keyword evidence="1" id="KW-1133">Transmembrane helix</keyword>
<dbReference type="EMBL" id="CP036265">
    <property type="protein sequence ID" value="QDT18001.1"/>
    <property type="molecule type" value="Genomic_DNA"/>
</dbReference>
<sequence length="260" mass="27555">MADPADYHYKPADGLRHAVIVLLGLSLAVLAVRAVLSLREMWLIAEFAALFDPTEADAADLILNETLTAFAGIAQVALLLITVIPFLMLVHRLTANAWSFQAGGKKPDYSPGWAVGYFFIPILNLVRPAQVMNQNFDLSETKNGRVPATPNLWWCGWVFAGIAGRAYTAMTNAAGRSGDLDLFWYAEIVSLLNCALGAASAAAAILMFRDLAARQAVMAASPAARSAAPACESCGEPLRTDDARCGVCGAARPAFAAAPA</sequence>
<feature type="transmembrane region" description="Helical" evidence="1">
    <location>
        <begin position="109"/>
        <end position="126"/>
    </location>
</feature>
<evidence type="ECO:0000259" key="2">
    <source>
        <dbReference type="Pfam" id="PF14219"/>
    </source>
</evidence>
<gene>
    <name evidence="3" type="ORF">CA12_41390</name>
</gene>
<feature type="transmembrane region" description="Helical" evidence="1">
    <location>
        <begin position="152"/>
        <end position="170"/>
    </location>
</feature>
<name>A0A517PF46_9PLAN</name>
<evidence type="ECO:0000313" key="3">
    <source>
        <dbReference type="EMBL" id="QDT18001.1"/>
    </source>
</evidence>